<dbReference type="SUPFAM" id="SSF56112">
    <property type="entry name" value="Protein kinase-like (PK-like)"/>
    <property type="match status" value="1"/>
</dbReference>
<proteinExistence type="predicted"/>
<gene>
    <name evidence="1" type="ORF">SPSK_09196</name>
</gene>
<dbReference type="AlphaFoldDB" id="A0A0F2MB56"/>
<evidence type="ECO:0000313" key="1">
    <source>
        <dbReference type="EMBL" id="KJR86040.1"/>
    </source>
</evidence>
<dbReference type="InterPro" id="IPR011009">
    <property type="entry name" value="Kinase-like_dom_sf"/>
</dbReference>
<protein>
    <recommendedName>
        <fullName evidence="3">Aminoglycoside phosphotransferase domain-containing protein</fullName>
    </recommendedName>
</protein>
<organism evidence="1 2">
    <name type="scientific">Sporothrix schenckii 1099-18</name>
    <dbReference type="NCBI Taxonomy" id="1397361"/>
    <lineage>
        <taxon>Eukaryota</taxon>
        <taxon>Fungi</taxon>
        <taxon>Dikarya</taxon>
        <taxon>Ascomycota</taxon>
        <taxon>Pezizomycotina</taxon>
        <taxon>Sordariomycetes</taxon>
        <taxon>Sordariomycetidae</taxon>
        <taxon>Ophiostomatales</taxon>
        <taxon>Ophiostomataceae</taxon>
        <taxon>Sporothrix</taxon>
    </lineage>
</organism>
<evidence type="ECO:0008006" key="3">
    <source>
        <dbReference type="Google" id="ProtNLM"/>
    </source>
</evidence>
<dbReference type="VEuPathDB" id="FungiDB:SPSK_09196"/>
<dbReference type="KEGG" id="ssck:SPSK_09196"/>
<dbReference type="EMBL" id="AXCR01000007">
    <property type="protein sequence ID" value="KJR86040.1"/>
    <property type="molecule type" value="Genomic_DNA"/>
</dbReference>
<reference evidence="1 2" key="1">
    <citation type="journal article" date="2014" name="BMC Genomics">
        <title>Comparative genomics of the major fungal agents of human and animal Sporotrichosis: Sporothrix schenckii and Sporothrix brasiliensis.</title>
        <authorList>
            <person name="Teixeira M.M."/>
            <person name="de Almeida L.G."/>
            <person name="Kubitschek-Barreira P."/>
            <person name="Alves F.L."/>
            <person name="Kioshima E.S."/>
            <person name="Abadio A.K."/>
            <person name="Fernandes L."/>
            <person name="Derengowski L.S."/>
            <person name="Ferreira K.S."/>
            <person name="Souza R.C."/>
            <person name="Ruiz J.C."/>
            <person name="de Andrade N.C."/>
            <person name="Paes H.C."/>
            <person name="Nicola A.M."/>
            <person name="Albuquerque P."/>
            <person name="Gerber A.L."/>
            <person name="Martins V.P."/>
            <person name="Peconick L.D."/>
            <person name="Neto A.V."/>
            <person name="Chaucanez C.B."/>
            <person name="Silva P.A."/>
            <person name="Cunha O.L."/>
            <person name="de Oliveira F.F."/>
            <person name="dos Santos T.C."/>
            <person name="Barros A.L."/>
            <person name="Soares M.A."/>
            <person name="de Oliveira L.M."/>
            <person name="Marini M.M."/>
            <person name="Villalobos-Duno H."/>
            <person name="Cunha M.M."/>
            <person name="de Hoog S."/>
            <person name="da Silveira J.F."/>
            <person name="Henrissat B."/>
            <person name="Nino-Vega G.A."/>
            <person name="Cisalpino P.S."/>
            <person name="Mora-Montes H.M."/>
            <person name="Almeida S.R."/>
            <person name="Stajich J.E."/>
            <person name="Lopes-Bezerra L.M."/>
            <person name="Vasconcelos A.T."/>
            <person name="Felipe M.S."/>
        </authorList>
    </citation>
    <scope>NUCLEOTIDE SEQUENCE [LARGE SCALE GENOMIC DNA]</scope>
    <source>
        <strain evidence="1 2">1099-18</strain>
    </source>
</reference>
<dbReference type="PANTHER" id="PTHR21310:SF15">
    <property type="entry name" value="AMINOGLYCOSIDE PHOSPHOTRANSFERASE DOMAIN-CONTAINING PROTEIN"/>
    <property type="match status" value="1"/>
</dbReference>
<dbReference type="Gene3D" id="3.90.1200.10">
    <property type="match status" value="1"/>
</dbReference>
<dbReference type="InterPro" id="IPR051678">
    <property type="entry name" value="AGP_Transferase"/>
</dbReference>
<dbReference type="GeneID" id="27671050"/>
<name>A0A0F2MB56_SPOSC</name>
<reference evidence="1 2" key="2">
    <citation type="journal article" date="2015" name="Eukaryot. Cell">
        <title>Asexual propagation of a virulent clone complex in a human and feline outbreak of sporotrichosis.</title>
        <authorList>
            <person name="Teixeira Mde M."/>
            <person name="Rodrigues A.M."/>
            <person name="Tsui C.K."/>
            <person name="de Almeida L.G."/>
            <person name="Van Diepeningen A.D."/>
            <person name="van den Ende B.G."/>
            <person name="Fernandes G.F."/>
            <person name="Kano R."/>
            <person name="Hamelin R.C."/>
            <person name="Lopes-Bezerra L.M."/>
            <person name="Vasconcelos A.T."/>
            <person name="de Hoog S."/>
            <person name="de Camargo Z.P."/>
            <person name="Felipe M.S."/>
        </authorList>
    </citation>
    <scope>NUCLEOTIDE SEQUENCE [LARGE SCALE GENOMIC DNA]</scope>
    <source>
        <strain evidence="1 2">1099-18</strain>
    </source>
</reference>
<sequence length="453" mass="50917">MSAKKTLTISVKTKAWIHDILQSEFSRQVESVELQLGSNNTQVYTVTIAAGSNVRTNKTSTRTTRSTCGVQKERVPQPGTETLPADTTTVILRFTDAGADLNDTIQVQNEVAAYSLARIALASLDEPVTPRIYGWRSVNLDTKVSGWILQEHMHGVGLNDEVLKKLDRAAKHSVLTDITRIFHLLQQYKLPVSVVGYGGFNFDDDGQVTTGPTTIHGATKACATYHELYYQYLQTQIQRMDMCDVVQGWQDTPDLRARIDAFVERGFQPLLGRFIEANPRPVLVHGDMRCTTLTAEKDLQNFLYDPQTSRITALVDWSFSHVASLYDEYFYSFPELFHIVTPEDPTSPSNAIRRALLHGLVSVSDEDKAGAPMADWTLIEQTNAAFVVESVIRPVDLMPGIDTLSDLYWFIQNLSPGMFYMSRVRAKMGPQRIQAVKRNAKDSLEQTLKRWGY</sequence>
<accession>A0A0F2MB56</accession>
<dbReference type="PANTHER" id="PTHR21310">
    <property type="entry name" value="AMINOGLYCOSIDE PHOSPHOTRANSFERASE-RELATED-RELATED"/>
    <property type="match status" value="1"/>
</dbReference>
<dbReference type="RefSeq" id="XP_016588716.1">
    <property type="nucleotide sequence ID" value="XM_016735773.1"/>
</dbReference>
<dbReference type="Proteomes" id="UP000033710">
    <property type="component" value="Unassembled WGS sequence"/>
</dbReference>
<dbReference type="OrthoDB" id="2831558at2759"/>
<evidence type="ECO:0000313" key="2">
    <source>
        <dbReference type="Proteomes" id="UP000033710"/>
    </source>
</evidence>
<comment type="caution">
    <text evidence="1">The sequence shown here is derived from an EMBL/GenBank/DDBJ whole genome shotgun (WGS) entry which is preliminary data.</text>
</comment>